<protein>
    <submittedName>
        <fullName evidence="1">Uncharacterized protein</fullName>
    </submittedName>
</protein>
<dbReference type="Proteomes" id="UP000030428">
    <property type="component" value="Unassembled WGS sequence"/>
</dbReference>
<reference evidence="1 2" key="1">
    <citation type="journal article" date="2016" name="Front. Microbiol.">
        <title>Single-Cell (Meta-)Genomics of a Dimorphic Candidatus Thiomargarita nelsonii Reveals Genomic Plasticity.</title>
        <authorList>
            <person name="Flood B.E."/>
            <person name="Fliss P."/>
            <person name="Jones D.S."/>
            <person name="Dick G.J."/>
            <person name="Jain S."/>
            <person name="Kaster A.K."/>
            <person name="Winkel M."/>
            <person name="Mussmann M."/>
            <person name="Bailey J."/>
        </authorList>
    </citation>
    <scope>NUCLEOTIDE SEQUENCE [LARGE SCALE GENOMIC DNA]</scope>
    <source>
        <strain evidence="1">Hydrate Ridge</strain>
    </source>
</reference>
<proteinExistence type="predicted"/>
<dbReference type="InterPro" id="IPR025680">
    <property type="entry name" value="DddI"/>
</dbReference>
<keyword evidence="2" id="KW-1185">Reference proteome</keyword>
<gene>
    <name evidence="1" type="ORF">PN36_12125</name>
</gene>
<accession>A0A4E0QR13</accession>
<organism evidence="1 2">
    <name type="scientific">Candidatus Thiomargarita nelsonii</name>
    <dbReference type="NCBI Taxonomy" id="1003181"/>
    <lineage>
        <taxon>Bacteria</taxon>
        <taxon>Pseudomonadati</taxon>
        <taxon>Pseudomonadota</taxon>
        <taxon>Gammaproteobacteria</taxon>
        <taxon>Thiotrichales</taxon>
        <taxon>Thiotrichaceae</taxon>
        <taxon>Thiomargarita</taxon>
    </lineage>
</organism>
<comment type="caution">
    <text evidence="1">The sequence shown here is derived from an EMBL/GenBank/DDBJ whole genome shotgun (WGS) entry which is preliminary data.</text>
</comment>
<name>A0A4E0QR13_9GAMM</name>
<dbReference type="EMBL" id="JSZA02000037">
    <property type="protein sequence ID" value="TGO03148.1"/>
    <property type="molecule type" value="Genomic_DNA"/>
</dbReference>
<evidence type="ECO:0000313" key="2">
    <source>
        <dbReference type="Proteomes" id="UP000030428"/>
    </source>
</evidence>
<dbReference type="AlphaFoldDB" id="A0A4E0QR13"/>
<dbReference type="Pfam" id="PF14430">
    <property type="entry name" value="Imm1"/>
    <property type="match status" value="1"/>
</dbReference>
<sequence length="150" mass="17589">MLLCKLLWYIEATNWEDKGDINIFTFEKLEKTINQFEKQHHGNKASILQIHLSSGTYLEVGLGYPKIWLFYVSPNECKTSLGDKENRDIVEFWWGNESEEFRKRELIPNALARHAILYFVKSGGKLTEEVTWYDGLLESDIDEIPEDIPF</sequence>
<evidence type="ECO:0000313" key="1">
    <source>
        <dbReference type="EMBL" id="TGO03148.1"/>
    </source>
</evidence>